<protein>
    <recommendedName>
        <fullName evidence="6">U2 small nuclear ribonucleoprotein A'</fullName>
    </recommendedName>
</protein>
<keyword evidence="4" id="KW-0539">Nucleus</keyword>
<evidence type="ECO:0000256" key="5">
    <source>
        <dbReference type="ARBA" id="ARBA00024196"/>
    </source>
</evidence>
<keyword evidence="3" id="KW-0677">Repeat</keyword>
<evidence type="ECO:0000256" key="2">
    <source>
        <dbReference type="ARBA" id="ARBA00022614"/>
    </source>
</evidence>
<accession>A0A6A6BM91</accession>
<evidence type="ECO:0000256" key="1">
    <source>
        <dbReference type="ARBA" id="ARBA00004123"/>
    </source>
</evidence>
<dbReference type="InterPro" id="IPR044640">
    <property type="entry name" value="RU2A"/>
</dbReference>
<dbReference type="FunFam" id="3.80.10.10:FF:000026">
    <property type="entry name" value="U2 small nuclear ribonucleoprotein A"/>
    <property type="match status" value="1"/>
</dbReference>
<gene>
    <name evidence="7" type="ORF">K452DRAFT_285691</name>
</gene>
<reference evidence="7" key="1">
    <citation type="journal article" date="2020" name="Stud. Mycol.">
        <title>101 Dothideomycetes genomes: a test case for predicting lifestyles and emergence of pathogens.</title>
        <authorList>
            <person name="Haridas S."/>
            <person name="Albert R."/>
            <person name="Binder M."/>
            <person name="Bloem J."/>
            <person name="Labutti K."/>
            <person name="Salamov A."/>
            <person name="Andreopoulos B."/>
            <person name="Baker S."/>
            <person name="Barry K."/>
            <person name="Bills G."/>
            <person name="Bluhm B."/>
            <person name="Cannon C."/>
            <person name="Castanera R."/>
            <person name="Culley D."/>
            <person name="Daum C."/>
            <person name="Ezra D."/>
            <person name="Gonzalez J."/>
            <person name="Henrissat B."/>
            <person name="Kuo A."/>
            <person name="Liang C."/>
            <person name="Lipzen A."/>
            <person name="Lutzoni F."/>
            <person name="Magnuson J."/>
            <person name="Mondo S."/>
            <person name="Nolan M."/>
            <person name="Ohm R."/>
            <person name="Pangilinan J."/>
            <person name="Park H.-J."/>
            <person name="Ramirez L."/>
            <person name="Alfaro M."/>
            <person name="Sun H."/>
            <person name="Tritt A."/>
            <person name="Yoshinaga Y."/>
            <person name="Zwiers L.-H."/>
            <person name="Turgeon B."/>
            <person name="Goodwin S."/>
            <person name="Spatafora J."/>
            <person name="Crous P."/>
            <person name="Grigoriev I."/>
        </authorList>
    </citation>
    <scope>NUCLEOTIDE SEQUENCE</scope>
    <source>
        <strain evidence="7">CBS 121167</strain>
    </source>
</reference>
<dbReference type="Gene3D" id="3.80.10.10">
    <property type="entry name" value="Ribonuclease Inhibitor"/>
    <property type="match status" value="1"/>
</dbReference>
<dbReference type="PROSITE" id="PS51450">
    <property type="entry name" value="LRR"/>
    <property type="match status" value="1"/>
</dbReference>
<comment type="subcellular location">
    <subcellularLocation>
        <location evidence="1">Nucleus</location>
    </subcellularLocation>
</comment>
<dbReference type="OrthoDB" id="433501at2759"/>
<keyword evidence="2" id="KW-0433">Leucine-rich repeat</keyword>
<dbReference type="EMBL" id="ML995481">
    <property type="protein sequence ID" value="KAF2143661.1"/>
    <property type="molecule type" value="Genomic_DNA"/>
</dbReference>
<evidence type="ECO:0000256" key="6">
    <source>
        <dbReference type="ARBA" id="ARBA00024238"/>
    </source>
</evidence>
<sequence length="240" mass="26951">MVRLSAQVISDALSYINPIGERELDLRGKRIQVIENLGATSSDCDCIDFTDNEIAVLGGFPHRPRQTTLLLARNRLQQISPQIATSLPSLHSLVLAQNNIKELADVDPLGRLTKLTTLVLMENPIASKENYRLWIIWRCPTVRFLDYRRVRDVERNEAKTLFGTAEEPTPLANQIMGLRTNTFDIPTAAPTGPSDSITRLKLTVEERGRVEKALERARSLEEIDRLEQMLKEGKIPGAAI</sequence>
<evidence type="ECO:0000313" key="7">
    <source>
        <dbReference type="EMBL" id="KAF2143661.1"/>
    </source>
</evidence>
<organism evidence="7 8">
    <name type="scientific">Aplosporella prunicola CBS 121167</name>
    <dbReference type="NCBI Taxonomy" id="1176127"/>
    <lineage>
        <taxon>Eukaryota</taxon>
        <taxon>Fungi</taxon>
        <taxon>Dikarya</taxon>
        <taxon>Ascomycota</taxon>
        <taxon>Pezizomycotina</taxon>
        <taxon>Dothideomycetes</taxon>
        <taxon>Dothideomycetes incertae sedis</taxon>
        <taxon>Botryosphaeriales</taxon>
        <taxon>Aplosporellaceae</taxon>
        <taxon>Aplosporella</taxon>
    </lineage>
</organism>
<evidence type="ECO:0000256" key="4">
    <source>
        <dbReference type="ARBA" id="ARBA00023242"/>
    </source>
</evidence>
<proteinExistence type="inferred from homology"/>
<dbReference type="GeneID" id="54297649"/>
<evidence type="ECO:0000313" key="8">
    <source>
        <dbReference type="Proteomes" id="UP000799438"/>
    </source>
</evidence>
<dbReference type="PANTHER" id="PTHR10552">
    <property type="entry name" value="U2 SMALL NUCLEAR RIBONUCLEOPROTEIN A"/>
    <property type="match status" value="1"/>
</dbReference>
<dbReference type="Pfam" id="PF14580">
    <property type="entry name" value="LRR_9"/>
    <property type="match status" value="1"/>
</dbReference>
<dbReference type="GO" id="GO:0030620">
    <property type="term" value="F:U2 snRNA binding"/>
    <property type="evidence" value="ECO:0007669"/>
    <property type="project" value="InterPro"/>
</dbReference>
<dbReference type="GO" id="GO:0000398">
    <property type="term" value="P:mRNA splicing, via spliceosome"/>
    <property type="evidence" value="ECO:0007669"/>
    <property type="project" value="InterPro"/>
</dbReference>
<dbReference type="RefSeq" id="XP_033399373.1">
    <property type="nucleotide sequence ID" value="XM_033540153.1"/>
</dbReference>
<evidence type="ECO:0000256" key="3">
    <source>
        <dbReference type="ARBA" id="ARBA00022737"/>
    </source>
</evidence>
<name>A0A6A6BM91_9PEZI</name>
<dbReference type="InterPro" id="IPR001611">
    <property type="entry name" value="Leu-rich_rpt"/>
</dbReference>
<dbReference type="Proteomes" id="UP000799438">
    <property type="component" value="Unassembled WGS sequence"/>
</dbReference>
<dbReference type="SUPFAM" id="SSF52058">
    <property type="entry name" value="L domain-like"/>
    <property type="match status" value="1"/>
</dbReference>
<comment type="similarity">
    <text evidence="5">Belongs to the U2 small nuclear ribonucleoprotein A family.</text>
</comment>
<keyword evidence="8" id="KW-1185">Reference proteome</keyword>
<dbReference type="PANTHER" id="PTHR10552:SF6">
    <property type="entry name" value="U2 SMALL NUCLEAR RIBONUCLEOPROTEIN A"/>
    <property type="match status" value="1"/>
</dbReference>
<dbReference type="AlphaFoldDB" id="A0A6A6BM91"/>
<dbReference type="GO" id="GO:0005686">
    <property type="term" value="C:U2 snRNP"/>
    <property type="evidence" value="ECO:0007669"/>
    <property type="project" value="TreeGrafter"/>
</dbReference>
<dbReference type="InterPro" id="IPR032675">
    <property type="entry name" value="LRR_dom_sf"/>
</dbReference>